<dbReference type="PANTHER" id="PTHR30273">
    <property type="entry name" value="PERIPLASMIC SIGNAL SENSOR AND SIGMA FACTOR ACTIVATOR FECR-RELATED"/>
    <property type="match status" value="1"/>
</dbReference>
<keyword evidence="1" id="KW-1133">Transmembrane helix</keyword>
<evidence type="ECO:0000259" key="3">
    <source>
        <dbReference type="Pfam" id="PF16344"/>
    </source>
</evidence>
<dbReference type="Gene3D" id="3.55.50.30">
    <property type="match status" value="1"/>
</dbReference>
<dbReference type="RefSeq" id="WP_120258844.1">
    <property type="nucleotide sequence ID" value="NZ_RAPY01000001.1"/>
</dbReference>
<dbReference type="InterPro" id="IPR012373">
    <property type="entry name" value="Ferrdict_sens_TM"/>
</dbReference>
<feature type="transmembrane region" description="Helical" evidence="1">
    <location>
        <begin position="70"/>
        <end position="91"/>
    </location>
</feature>
<feature type="domain" description="Protein FecR C-terminal" evidence="3">
    <location>
        <begin position="299"/>
        <end position="367"/>
    </location>
</feature>
<dbReference type="Pfam" id="PF16344">
    <property type="entry name" value="FecR_C"/>
    <property type="match status" value="1"/>
</dbReference>
<dbReference type="InterPro" id="IPR006860">
    <property type="entry name" value="FecR"/>
</dbReference>
<name>A0A420BKN5_SPHD1</name>
<dbReference type="PANTHER" id="PTHR30273:SF2">
    <property type="entry name" value="PROTEIN FECR"/>
    <property type="match status" value="1"/>
</dbReference>
<proteinExistence type="predicted"/>
<dbReference type="OrthoDB" id="1099963at2"/>
<evidence type="ECO:0000313" key="5">
    <source>
        <dbReference type="Proteomes" id="UP000286246"/>
    </source>
</evidence>
<evidence type="ECO:0000259" key="2">
    <source>
        <dbReference type="Pfam" id="PF04773"/>
    </source>
</evidence>
<keyword evidence="1" id="KW-0812">Transmembrane</keyword>
<keyword evidence="5" id="KW-1185">Reference proteome</keyword>
<dbReference type="AlphaFoldDB" id="A0A420BKN5"/>
<dbReference type="Gene3D" id="2.60.120.1440">
    <property type="match status" value="1"/>
</dbReference>
<sequence>MTKDKIKLLLDKYAKGTCSVEERQLLELWFEQQQVINEESFSPQDKGRVWRYIDAKANPESIKKVRMPVYYRWAAAAVVLFCLAIGGYFILQRQTLKDSATELLANEILPGENKAVLTLSDGRQIALTPNNAEATRDQGVVITKNAAGRLQYKIDPNLVTGTGYNTIETPRGGQYEVILPDGSQVTLNAESSLRFAVNMQHQPKRVVELKGEGYFDVTKDPRRPFIVKSDQQEIQVLGTVFNVNTYHSSQKLTTLLEGSVLVNKTQKLRPGQQARVEADRIVVKDVDVNDFVDWKNNSFIFRNENLVSIMERIGRWYNVQYTFKDVDTKKVMFNGEISRYAKVEEVLHLLSVTSKLDFEIKNRTIVISNQ</sequence>
<keyword evidence="1" id="KW-0472">Membrane</keyword>
<dbReference type="Pfam" id="PF04773">
    <property type="entry name" value="FecR"/>
    <property type="match status" value="1"/>
</dbReference>
<gene>
    <name evidence="4" type="ORF">DFQ12_2157</name>
</gene>
<evidence type="ECO:0000313" key="4">
    <source>
        <dbReference type="EMBL" id="RKE57272.1"/>
    </source>
</evidence>
<reference evidence="4 5" key="1">
    <citation type="submission" date="2018-09" db="EMBL/GenBank/DDBJ databases">
        <title>Genomic Encyclopedia of Type Strains, Phase III (KMG-III): the genomes of soil and plant-associated and newly described type strains.</title>
        <authorList>
            <person name="Whitman W."/>
        </authorList>
    </citation>
    <scope>NUCLEOTIDE SEQUENCE [LARGE SCALE GENOMIC DNA]</scope>
    <source>
        <strain evidence="4 5">CECT 7938</strain>
    </source>
</reference>
<dbReference type="EMBL" id="RAPY01000001">
    <property type="protein sequence ID" value="RKE57272.1"/>
    <property type="molecule type" value="Genomic_DNA"/>
</dbReference>
<organism evidence="4 5">
    <name type="scientific">Sphingobacterium detergens</name>
    <dbReference type="NCBI Taxonomy" id="1145106"/>
    <lineage>
        <taxon>Bacteria</taxon>
        <taxon>Pseudomonadati</taxon>
        <taxon>Bacteroidota</taxon>
        <taxon>Sphingobacteriia</taxon>
        <taxon>Sphingobacteriales</taxon>
        <taxon>Sphingobacteriaceae</taxon>
        <taxon>Sphingobacterium</taxon>
    </lineage>
</organism>
<comment type="caution">
    <text evidence="4">The sequence shown here is derived from an EMBL/GenBank/DDBJ whole genome shotgun (WGS) entry which is preliminary data.</text>
</comment>
<dbReference type="PIRSF" id="PIRSF018266">
    <property type="entry name" value="FecR"/>
    <property type="match status" value="1"/>
</dbReference>
<accession>A0A420BKN5</accession>
<feature type="domain" description="FecR protein" evidence="2">
    <location>
        <begin position="166"/>
        <end position="260"/>
    </location>
</feature>
<dbReference type="Proteomes" id="UP000286246">
    <property type="component" value="Unassembled WGS sequence"/>
</dbReference>
<evidence type="ECO:0000256" key="1">
    <source>
        <dbReference type="SAM" id="Phobius"/>
    </source>
</evidence>
<dbReference type="InterPro" id="IPR032508">
    <property type="entry name" value="FecR_C"/>
</dbReference>
<dbReference type="GO" id="GO:0016989">
    <property type="term" value="F:sigma factor antagonist activity"/>
    <property type="evidence" value="ECO:0007669"/>
    <property type="project" value="TreeGrafter"/>
</dbReference>
<protein>
    <submittedName>
        <fullName evidence="4">FecR family protein</fullName>
    </submittedName>
</protein>